<feature type="compositionally biased region" description="Basic residues" evidence="1">
    <location>
        <begin position="1"/>
        <end position="10"/>
    </location>
</feature>
<gene>
    <name evidence="2" type="ORF">E8E12_011090</name>
</gene>
<dbReference type="InterPro" id="IPR009057">
    <property type="entry name" value="Homeodomain-like_sf"/>
</dbReference>
<dbReference type="AlphaFoldDB" id="A0A9P4WYP6"/>
<protein>
    <recommendedName>
        <fullName evidence="4">Myb-like domain-containing protein</fullName>
    </recommendedName>
</protein>
<evidence type="ECO:0000313" key="2">
    <source>
        <dbReference type="EMBL" id="KAF3045665.1"/>
    </source>
</evidence>
<evidence type="ECO:0000256" key="1">
    <source>
        <dbReference type="SAM" id="MobiDB-lite"/>
    </source>
</evidence>
<feature type="compositionally biased region" description="Low complexity" evidence="1">
    <location>
        <begin position="302"/>
        <end position="315"/>
    </location>
</feature>
<keyword evidence="3" id="KW-1185">Reference proteome</keyword>
<proteinExistence type="predicted"/>
<dbReference type="Gene3D" id="1.10.10.60">
    <property type="entry name" value="Homeodomain-like"/>
    <property type="match status" value="1"/>
</dbReference>
<comment type="caution">
    <text evidence="2">The sequence shown here is derived from an EMBL/GenBank/DDBJ whole genome shotgun (WGS) entry which is preliminary data.</text>
</comment>
<feature type="region of interest" description="Disordered" evidence="1">
    <location>
        <begin position="301"/>
        <end position="348"/>
    </location>
</feature>
<organism evidence="2 3">
    <name type="scientific">Didymella heteroderae</name>
    <dbReference type="NCBI Taxonomy" id="1769908"/>
    <lineage>
        <taxon>Eukaryota</taxon>
        <taxon>Fungi</taxon>
        <taxon>Dikarya</taxon>
        <taxon>Ascomycota</taxon>
        <taxon>Pezizomycotina</taxon>
        <taxon>Dothideomycetes</taxon>
        <taxon>Pleosporomycetidae</taxon>
        <taxon>Pleosporales</taxon>
        <taxon>Pleosporineae</taxon>
        <taxon>Didymellaceae</taxon>
        <taxon>Didymella</taxon>
    </lineage>
</organism>
<evidence type="ECO:0000313" key="3">
    <source>
        <dbReference type="Proteomes" id="UP000758155"/>
    </source>
</evidence>
<reference evidence="2" key="1">
    <citation type="submission" date="2019-04" db="EMBL/GenBank/DDBJ databases">
        <title>Sequencing of skin fungus with MAO and IRED activity.</title>
        <authorList>
            <person name="Marsaioli A.J."/>
            <person name="Bonatto J.M.C."/>
            <person name="Reis Junior O."/>
        </authorList>
    </citation>
    <scope>NUCLEOTIDE SEQUENCE</scope>
    <source>
        <strain evidence="2">28M1</strain>
    </source>
</reference>
<dbReference type="OrthoDB" id="608866at2759"/>
<evidence type="ECO:0008006" key="4">
    <source>
        <dbReference type="Google" id="ProtNLM"/>
    </source>
</evidence>
<dbReference type="SUPFAM" id="SSF46689">
    <property type="entry name" value="Homeodomain-like"/>
    <property type="match status" value="1"/>
</dbReference>
<feature type="compositionally biased region" description="Low complexity" evidence="1">
    <location>
        <begin position="324"/>
        <end position="344"/>
    </location>
</feature>
<feature type="region of interest" description="Disordered" evidence="1">
    <location>
        <begin position="1"/>
        <end position="75"/>
    </location>
</feature>
<dbReference type="EMBL" id="SWKV01000006">
    <property type="protein sequence ID" value="KAF3045665.1"/>
    <property type="molecule type" value="Genomic_DNA"/>
</dbReference>
<accession>A0A9P4WYP6</accession>
<name>A0A9P4WYP6_9PLEO</name>
<feature type="region of interest" description="Disordered" evidence="1">
    <location>
        <begin position="139"/>
        <end position="165"/>
    </location>
</feature>
<sequence>MVTKRDRRSAHRDTARTTGEAATPSVKNASTESGAPAQEASTEDEVTKDAAVSKPKDDYGSFPKSNRRARRQFSEEDDKNLLQGFERHGTVWRAMRDDFELGFGMRHPTDLRDRFRIRYPKEFAKAGFKLKPKEARELKEAEEAKVQRAQQSRPPSPTASKIADANDQPVARASVAAASAAAPAPAPASASATTASKSTSLRPTFDIVTDFAFDEHEDDGSERSPIVLNRNILQWADENSTCIPATTAVPTSTQTTLTLPSSDFFYNSFAVASDGLHINPLATLKLPSTAHWSYMNPPTTNALAGPTLNPTTAAPPSLPPPAPLKQSLPASSTTNSASVSAARAQQEMRTPNLPNIVFPYVPNASARNAVHNLPAPADILSERQSGASDGFAGWIG</sequence>
<dbReference type="Proteomes" id="UP000758155">
    <property type="component" value="Unassembled WGS sequence"/>
</dbReference>